<proteinExistence type="predicted"/>
<accession>A0ABU6L5G7</accession>
<gene>
    <name evidence="1" type="ORF">VXS06_08540</name>
</gene>
<evidence type="ECO:0000313" key="1">
    <source>
        <dbReference type="EMBL" id="MEC6831810.1"/>
    </source>
</evidence>
<keyword evidence="2" id="KW-1185">Reference proteome</keyword>
<dbReference type="EMBL" id="JAYXUG010000005">
    <property type="protein sequence ID" value="MEC6831810.1"/>
    <property type="molecule type" value="Genomic_DNA"/>
</dbReference>
<organism evidence="1 2">
    <name type="scientific">Photobacterium toruni</name>
    <dbReference type="NCBI Taxonomy" id="1935446"/>
    <lineage>
        <taxon>Bacteria</taxon>
        <taxon>Pseudomonadati</taxon>
        <taxon>Pseudomonadota</taxon>
        <taxon>Gammaproteobacteria</taxon>
        <taxon>Vibrionales</taxon>
        <taxon>Vibrionaceae</taxon>
        <taxon>Photobacterium</taxon>
    </lineage>
</organism>
<dbReference type="Proteomes" id="UP001306119">
    <property type="component" value="Unassembled WGS sequence"/>
</dbReference>
<sequence>MKLKPLLEFHFFYSKKRKNIGEAFHALGYYIEAYIELGQIMADAIGDDLEFEIQISSIKEGSIKVFFLKLFDDVTNPNDFLRDLKGEVGTLQELELITNVQNQRLSKKLERSEKYSKRVEPTINNLEVALTLEKLSQANKYLEPEETITVGDVGDSAENVVNIDTRFRFTGKPKEMFKNYVGKHDGEEYVDVIRSYYRGDNNMWRFQNRNTGFEYNAPIKNKKWLQEFREGLHKVNPVDCLLVHSVYEIWRINGKDVVKNAKILKVIDVMKGTEPQYDVIERD</sequence>
<comment type="caution">
    <text evidence="1">The sequence shown here is derived from an EMBL/GenBank/DDBJ whole genome shotgun (WGS) entry which is preliminary data.</text>
</comment>
<name>A0ABU6L5G7_9GAMM</name>
<evidence type="ECO:0000313" key="2">
    <source>
        <dbReference type="Proteomes" id="UP001306119"/>
    </source>
</evidence>
<dbReference type="RefSeq" id="WP_065207950.1">
    <property type="nucleotide sequence ID" value="NZ_JAYXUG010000005.1"/>
</dbReference>
<protein>
    <submittedName>
        <fullName evidence="1">Uncharacterized protein</fullName>
    </submittedName>
</protein>
<reference evidence="1 2" key="1">
    <citation type="submission" date="2024-01" db="EMBL/GenBank/DDBJ databases">
        <title>Active colonisers of the gastrointestinal tract of Atlantic salmon farmed in a warm water region.</title>
        <authorList>
            <person name="Bowman J.P."/>
        </authorList>
    </citation>
    <scope>NUCLEOTIDE SEQUENCE [LARGE SCALE GENOMIC DNA]</scope>
    <source>
        <strain evidence="1 2">S3MW1</strain>
    </source>
</reference>